<evidence type="ECO:0000313" key="2">
    <source>
        <dbReference type="EMBL" id="RPB28503.1"/>
    </source>
</evidence>
<dbReference type="AlphaFoldDB" id="A0A3N4M014"/>
<sequence>MPRLTRKIRASRAATYASQLAQGQPKRTEVPESGGYRRGVGVSGSRVSYGKKMHLQN</sequence>
<organism evidence="2 3">
    <name type="scientific">Terfezia boudieri ATCC MYA-4762</name>
    <dbReference type="NCBI Taxonomy" id="1051890"/>
    <lineage>
        <taxon>Eukaryota</taxon>
        <taxon>Fungi</taxon>
        <taxon>Dikarya</taxon>
        <taxon>Ascomycota</taxon>
        <taxon>Pezizomycotina</taxon>
        <taxon>Pezizomycetes</taxon>
        <taxon>Pezizales</taxon>
        <taxon>Pezizaceae</taxon>
        <taxon>Terfezia</taxon>
    </lineage>
</organism>
<proteinExistence type="predicted"/>
<protein>
    <submittedName>
        <fullName evidence="2">Uncharacterized protein</fullName>
    </submittedName>
</protein>
<dbReference type="Proteomes" id="UP000267821">
    <property type="component" value="Unassembled WGS sequence"/>
</dbReference>
<gene>
    <name evidence="2" type="ORF">L211DRAFT_833475</name>
</gene>
<accession>A0A3N4M014</accession>
<name>A0A3N4M014_9PEZI</name>
<keyword evidence="3" id="KW-1185">Reference proteome</keyword>
<feature type="compositionally biased region" description="Basic residues" evidence="1">
    <location>
        <begin position="1"/>
        <end position="10"/>
    </location>
</feature>
<feature type="region of interest" description="Disordered" evidence="1">
    <location>
        <begin position="1"/>
        <end position="57"/>
    </location>
</feature>
<evidence type="ECO:0000256" key="1">
    <source>
        <dbReference type="SAM" id="MobiDB-lite"/>
    </source>
</evidence>
<reference evidence="2 3" key="1">
    <citation type="journal article" date="2018" name="Nat. Ecol. Evol.">
        <title>Pezizomycetes genomes reveal the molecular basis of ectomycorrhizal truffle lifestyle.</title>
        <authorList>
            <person name="Murat C."/>
            <person name="Payen T."/>
            <person name="Noel B."/>
            <person name="Kuo A."/>
            <person name="Morin E."/>
            <person name="Chen J."/>
            <person name="Kohler A."/>
            <person name="Krizsan K."/>
            <person name="Balestrini R."/>
            <person name="Da Silva C."/>
            <person name="Montanini B."/>
            <person name="Hainaut M."/>
            <person name="Levati E."/>
            <person name="Barry K.W."/>
            <person name="Belfiori B."/>
            <person name="Cichocki N."/>
            <person name="Clum A."/>
            <person name="Dockter R.B."/>
            <person name="Fauchery L."/>
            <person name="Guy J."/>
            <person name="Iotti M."/>
            <person name="Le Tacon F."/>
            <person name="Lindquist E.A."/>
            <person name="Lipzen A."/>
            <person name="Malagnac F."/>
            <person name="Mello A."/>
            <person name="Molinier V."/>
            <person name="Miyauchi S."/>
            <person name="Poulain J."/>
            <person name="Riccioni C."/>
            <person name="Rubini A."/>
            <person name="Sitrit Y."/>
            <person name="Splivallo R."/>
            <person name="Traeger S."/>
            <person name="Wang M."/>
            <person name="Zifcakova L."/>
            <person name="Wipf D."/>
            <person name="Zambonelli A."/>
            <person name="Paolocci F."/>
            <person name="Nowrousian M."/>
            <person name="Ottonello S."/>
            <person name="Baldrian P."/>
            <person name="Spatafora J.W."/>
            <person name="Henrissat B."/>
            <person name="Nagy L.G."/>
            <person name="Aury J.M."/>
            <person name="Wincker P."/>
            <person name="Grigoriev I.V."/>
            <person name="Bonfante P."/>
            <person name="Martin F.M."/>
        </authorList>
    </citation>
    <scope>NUCLEOTIDE SEQUENCE [LARGE SCALE GENOMIC DNA]</scope>
    <source>
        <strain evidence="2 3">ATCC MYA-4762</strain>
    </source>
</reference>
<dbReference type="InParanoid" id="A0A3N4M014"/>
<dbReference type="EMBL" id="ML121529">
    <property type="protein sequence ID" value="RPB28503.1"/>
    <property type="molecule type" value="Genomic_DNA"/>
</dbReference>
<dbReference type="OrthoDB" id="5481237at2759"/>
<evidence type="ECO:0000313" key="3">
    <source>
        <dbReference type="Proteomes" id="UP000267821"/>
    </source>
</evidence>